<sequence length="112" mass="12750">MASVAHGQSVTASARRQVCCIQGQRAVVRFLWTNGLSTEVHREMRPMYDKNCLSQKAVYPASASKKKFKTIPSAYKVMQTVFWDTQDMMLLKFQPHGQTMNAPSYCTTLREL</sequence>
<gene>
    <name evidence="1" type="ORF">ANN_17159</name>
</gene>
<dbReference type="Gene3D" id="3.30.420.10">
    <property type="entry name" value="Ribonuclease H-like superfamily/Ribonuclease H"/>
    <property type="match status" value="1"/>
</dbReference>
<dbReference type="InterPro" id="IPR036397">
    <property type="entry name" value="RNaseH_sf"/>
</dbReference>
<protein>
    <submittedName>
        <fullName evidence="1">Uncharacterized protein</fullName>
    </submittedName>
</protein>
<reference evidence="1 2" key="1">
    <citation type="journal article" date="2022" name="Allergy">
        <title>Genome assembly and annotation of Periplaneta americana reveal a comprehensive cockroach allergen profile.</title>
        <authorList>
            <person name="Wang L."/>
            <person name="Xiong Q."/>
            <person name="Saelim N."/>
            <person name="Wang L."/>
            <person name="Nong W."/>
            <person name="Wan A.T."/>
            <person name="Shi M."/>
            <person name="Liu X."/>
            <person name="Cao Q."/>
            <person name="Hui J.H.L."/>
            <person name="Sookrung N."/>
            <person name="Leung T.F."/>
            <person name="Tungtrongchitr A."/>
            <person name="Tsui S.K.W."/>
        </authorList>
    </citation>
    <scope>NUCLEOTIDE SEQUENCE [LARGE SCALE GENOMIC DNA]</scope>
    <source>
        <strain evidence="1">PWHHKU_190912</strain>
    </source>
</reference>
<dbReference type="EMBL" id="JAJSOF020000021">
    <property type="protein sequence ID" value="KAJ4437026.1"/>
    <property type="molecule type" value="Genomic_DNA"/>
</dbReference>
<dbReference type="InterPro" id="IPR001888">
    <property type="entry name" value="Transposase_1"/>
</dbReference>
<dbReference type="Proteomes" id="UP001148838">
    <property type="component" value="Unassembled WGS sequence"/>
</dbReference>
<evidence type="ECO:0000313" key="2">
    <source>
        <dbReference type="Proteomes" id="UP001148838"/>
    </source>
</evidence>
<proteinExistence type="predicted"/>
<accession>A0ABQ8STF6</accession>
<organism evidence="1 2">
    <name type="scientific">Periplaneta americana</name>
    <name type="common">American cockroach</name>
    <name type="synonym">Blatta americana</name>
    <dbReference type="NCBI Taxonomy" id="6978"/>
    <lineage>
        <taxon>Eukaryota</taxon>
        <taxon>Metazoa</taxon>
        <taxon>Ecdysozoa</taxon>
        <taxon>Arthropoda</taxon>
        <taxon>Hexapoda</taxon>
        <taxon>Insecta</taxon>
        <taxon>Pterygota</taxon>
        <taxon>Neoptera</taxon>
        <taxon>Polyneoptera</taxon>
        <taxon>Dictyoptera</taxon>
        <taxon>Blattodea</taxon>
        <taxon>Blattoidea</taxon>
        <taxon>Blattidae</taxon>
        <taxon>Blattinae</taxon>
        <taxon>Periplaneta</taxon>
    </lineage>
</organism>
<keyword evidence="2" id="KW-1185">Reference proteome</keyword>
<comment type="caution">
    <text evidence="1">The sequence shown here is derived from an EMBL/GenBank/DDBJ whole genome shotgun (WGS) entry which is preliminary data.</text>
</comment>
<name>A0ABQ8STF6_PERAM</name>
<dbReference type="Pfam" id="PF01359">
    <property type="entry name" value="Transposase_1"/>
    <property type="match status" value="1"/>
</dbReference>
<evidence type="ECO:0000313" key="1">
    <source>
        <dbReference type="EMBL" id="KAJ4437026.1"/>
    </source>
</evidence>